<accession>A0A7J7N7Q6</accession>
<dbReference type="PROSITE" id="PS00018">
    <property type="entry name" value="EF_HAND_1"/>
    <property type="match status" value="3"/>
</dbReference>
<dbReference type="SMART" id="SM00054">
    <property type="entry name" value="EFh"/>
    <property type="match status" value="4"/>
</dbReference>
<proteinExistence type="predicted"/>
<dbReference type="OrthoDB" id="26525at2759"/>
<sequence>MCSLGACRICHALKSFFSEKVGGMFSHHHSSDKYRRLDPKLDRKMVEAIKKKASLGKNRFRSINSIIMRFPQFKEGLRNIRSVFEQYDEDSNGTIDLEELKKCLHKLKVHLTEKEMEDLFQSCDVDGNEGIQYNEFIVLLCLIYLLMDHSATSSNASGMGLQLEDTFNTIVEAFLFLDKNGDGKLNRKEMVRALNQAFPLEKSPRHISKIRFEEMDCNNSGSVSFKEFLFALTNWVGIDADDEKEQPL</sequence>
<dbReference type="EMBL" id="JACGCM010001000">
    <property type="protein sequence ID" value="KAF6163092.1"/>
    <property type="molecule type" value="Genomic_DNA"/>
</dbReference>
<evidence type="ECO:0000313" key="4">
    <source>
        <dbReference type="Proteomes" id="UP000541444"/>
    </source>
</evidence>
<dbReference type="GO" id="GO:0005509">
    <property type="term" value="F:calcium ion binding"/>
    <property type="evidence" value="ECO:0007669"/>
    <property type="project" value="InterPro"/>
</dbReference>
<dbReference type="InterPro" id="IPR052591">
    <property type="entry name" value="CML21-like"/>
</dbReference>
<comment type="caution">
    <text evidence="3">The sequence shown here is derived from an EMBL/GenBank/DDBJ whole genome shotgun (WGS) entry which is preliminary data.</text>
</comment>
<dbReference type="PANTHER" id="PTHR23064">
    <property type="entry name" value="TROPONIN"/>
    <property type="match status" value="1"/>
</dbReference>
<evidence type="ECO:0000256" key="1">
    <source>
        <dbReference type="ARBA" id="ARBA00022837"/>
    </source>
</evidence>
<evidence type="ECO:0000313" key="3">
    <source>
        <dbReference type="EMBL" id="KAF6163092.1"/>
    </source>
</evidence>
<dbReference type="SUPFAM" id="SSF47473">
    <property type="entry name" value="EF-hand"/>
    <property type="match status" value="1"/>
</dbReference>
<dbReference type="Proteomes" id="UP000541444">
    <property type="component" value="Unassembled WGS sequence"/>
</dbReference>
<dbReference type="Pfam" id="PF13499">
    <property type="entry name" value="EF-hand_7"/>
    <property type="match status" value="2"/>
</dbReference>
<feature type="domain" description="EF-hand" evidence="2">
    <location>
        <begin position="203"/>
        <end position="238"/>
    </location>
</feature>
<reference evidence="3 4" key="1">
    <citation type="journal article" date="2020" name="IScience">
        <title>Genome Sequencing of the Endangered Kingdonia uniflora (Circaeasteraceae, Ranunculales) Reveals Potential Mechanisms of Evolutionary Specialization.</title>
        <authorList>
            <person name="Sun Y."/>
            <person name="Deng T."/>
            <person name="Zhang A."/>
            <person name="Moore M.J."/>
            <person name="Landis J.B."/>
            <person name="Lin N."/>
            <person name="Zhang H."/>
            <person name="Zhang X."/>
            <person name="Huang J."/>
            <person name="Zhang X."/>
            <person name="Sun H."/>
            <person name="Wang H."/>
        </authorList>
    </citation>
    <scope>NUCLEOTIDE SEQUENCE [LARGE SCALE GENOMIC DNA]</scope>
    <source>
        <strain evidence="3">TB1705</strain>
        <tissue evidence="3">Leaf</tissue>
    </source>
</reference>
<evidence type="ECO:0000259" key="2">
    <source>
        <dbReference type="PROSITE" id="PS50222"/>
    </source>
</evidence>
<dbReference type="InterPro" id="IPR011992">
    <property type="entry name" value="EF-hand-dom_pair"/>
</dbReference>
<dbReference type="AlphaFoldDB" id="A0A7J7N7Q6"/>
<gene>
    <name evidence="3" type="ORF">GIB67_013791</name>
</gene>
<protein>
    <recommendedName>
        <fullName evidence="2">EF-hand domain-containing protein</fullName>
    </recommendedName>
</protein>
<dbReference type="CDD" id="cd00051">
    <property type="entry name" value="EFh"/>
    <property type="match status" value="1"/>
</dbReference>
<dbReference type="PROSITE" id="PS50222">
    <property type="entry name" value="EF_HAND_2"/>
    <property type="match status" value="4"/>
</dbReference>
<dbReference type="Gene3D" id="1.10.238.10">
    <property type="entry name" value="EF-hand"/>
    <property type="match status" value="2"/>
</dbReference>
<name>A0A7J7N7Q6_9MAGN</name>
<feature type="domain" description="EF-hand" evidence="2">
    <location>
        <begin position="165"/>
        <end position="200"/>
    </location>
</feature>
<keyword evidence="4" id="KW-1185">Reference proteome</keyword>
<keyword evidence="1" id="KW-0106">Calcium</keyword>
<feature type="domain" description="EF-hand" evidence="2">
    <location>
        <begin position="111"/>
        <end position="146"/>
    </location>
</feature>
<organism evidence="3 4">
    <name type="scientific">Kingdonia uniflora</name>
    <dbReference type="NCBI Taxonomy" id="39325"/>
    <lineage>
        <taxon>Eukaryota</taxon>
        <taxon>Viridiplantae</taxon>
        <taxon>Streptophyta</taxon>
        <taxon>Embryophyta</taxon>
        <taxon>Tracheophyta</taxon>
        <taxon>Spermatophyta</taxon>
        <taxon>Magnoliopsida</taxon>
        <taxon>Ranunculales</taxon>
        <taxon>Circaeasteraceae</taxon>
        <taxon>Kingdonia</taxon>
    </lineage>
</organism>
<dbReference type="InterPro" id="IPR002048">
    <property type="entry name" value="EF_hand_dom"/>
</dbReference>
<dbReference type="InterPro" id="IPR018247">
    <property type="entry name" value="EF_Hand_1_Ca_BS"/>
</dbReference>
<feature type="domain" description="EF-hand" evidence="2">
    <location>
        <begin position="75"/>
        <end position="110"/>
    </location>
</feature>